<evidence type="ECO:0008006" key="4">
    <source>
        <dbReference type="Google" id="ProtNLM"/>
    </source>
</evidence>
<evidence type="ECO:0000313" key="2">
    <source>
        <dbReference type="EMBL" id="UWX54436.1"/>
    </source>
</evidence>
<feature type="transmembrane region" description="Helical" evidence="1">
    <location>
        <begin position="7"/>
        <end position="24"/>
    </location>
</feature>
<evidence type="ECO:0000313" key="3">
    <source>
        <dbReference type="Proteomes" id="UP001059209"/>
    </source>
</evidence>
<evidence type="ECO:0000256" key="1">
    <source>
        <dbReference type="SAM" id="Phobius"/>
    </source>
</evidence>
<keyword evidence="1" id="KW-1133">Transmembrane helix</keyword>
<organism evidence="2 3">
    <name type="scientific">Maribacter litopenaei</name>
    <dbReference type="NCBI Taxonomy" id="2976127"/>
    <lineage>
        <taxon>Bacteria</taxon>
        <taxon>Pseudomonadati</taxon>
        <taxon>Bacteroidota</taxon>
        <taxon>Flavobacteriia</taxon>
        <taxon>Flavobacteriales</taxon>
        <taxon>Flavobacteriaceae</taxon>
        <taxon>Maribacter</taxon>
    </lineage>
</organism>
<reference evidence="2" key="1">
    <citation type="submission" date="2022-09" db="EMBL/GenBank/DDBJ databases">
        <title>Maribacter litopenaei sp. nov., isolated from the intestinal tract of the Pacific White Shrimp, Litopenaeus vannamei.</title>
        <authorList>
            <person name="Kim S.Y."/>
            <person name="Hwang C.Y."/>
        </authorList>
    </citation>
    <scope>NUCLEOTIDE SEQUENCE</scope>
    <source>
        <strain evidence="2">HL-LV01</strain>
    </source>
</reference>
<protein>
    <recommendedName>
        <fullName evidence="4">Cbb3-type cytochrome oxidase assembly protein CcoS</fullName>
    </recommendedName>
</protein>
<dbReference type="EMBL" id="CP104205">
    <property type="protein sequence ID" value="UWX54436.1"/>
    <property type="molecule type" value="Genomic_DNA"/>
</dbReference>
<sequence length="87" mass="9991">MISIVELIGGVSILMASGFLLIFIKESVFDQTTEPELEFQNTDSSESFINIDIDSLADDGTTKNDTEQVKEKRRRLESFKLRNKFYH</sequence>
<gene>
    <name evidence="2" type="ORF">NYZ99_16150</name>
</gene>
<proteinExistence type="predicted"/>
<accession>A0ABY5Y8Z9</accession>
<keyword evidence="1" id="KW-0812">Transmembrane</keyword>
<dbReference type="RefSeq" id="WP_260572295.1">
    <property type="nucleotide sequence ID" value="NZ_CP104205.1"/>
</dbReference>
<dbReference type="Proteomes" id="UP001059209">
    <property type="component" value="Chromosome"/>
</dbReference>
<keyword evidence="3" id="KW-1185">Reference proteome</keyword>
<name>A0ABY5Y8Z9_9FLAO</name>
<keyword evidence="1" id="KW-0472">Membrane</keyword>